<protein>
    <submittedName>
        <fullName evidence="2">Uncharacterized protein</fullName>
    </submittedName>
</protein>
<accession>A0A2N9J8J1</accession>
<organism evidence="2">
    <name type="scientific">Fagus sylvatica</name>
    <name type="common">Beechnut</name>
    <dbReference type="NCBI Taxonomy" id="28930"/>
    <lineage>
        <taxon>Eukaryota</taxon>
        <taxon>Viridiplantae</taxon>
        <taxon>Streptophyta</taxon>
        <taxon>Embryophyta</taxon>
        <taxon>Tracheophyta</taxon>
        <taxon>Spermatophyta</taxon>
        <taxon>Magnoliopsida</taxon>
        <taxon>eudicotyledons</taxon>
        <taxon>Gunneridae</taxon>
        <taxon>Pentapetalae</taxon>
        <taxon>rosids</taxon>
        <taxon>fabids</taxon>
        <taxon>Fagales</taxon>
        <taxon>Fagaceae</taxon>
        <taxon>Fagus</taxon>
    </lineage>
</organism>
<sequence>MEVPSMPRKVTTRLDLRPRRSQGPKQKSEEDQIGAETDRTIMSDLSGQPDLGFDKGREEPDQGQTGPTEPMRSPRKLTSTPKKLTSMHRRNA</sequence>
<proteinExistence type="predicted"/>
<dbReference type="EMBL" id="OIVN01006416">
    <property type="protein sequence ID" value="SPD32701.1"/>
    <property type="molecule type" value="Genomic_DNA"/>
</dbReference>
<evidence type="ECO:0000256" key="1">
    <source>
        <dbReference type="SAM" id="MobiDB-lite"/>
    </source>
</evidence>
<name>A0A2N9J8J1_FAGSY</name>
<dbReference type="AlphaFoldDB" id="A0A2N9J8J1"/>
<feature type="compositionally biased region" description="Basic and acidic residues" evidence="1">
    <location>
        <begin position="26"/>
        <end position="41"/>
    </location>
</feature>
<gene>
    <name evidence="2" type="ORF">FSB_LOCUS60583</name>
</gene>
<evidence type="ECO:0000313" key="2">
    <source>
        <dbReference type="EMBL" id="SPD32701.1"/>
    </source>
</evidence>
<reference evidence="2" key="1">
    <citation type="submission" date="2018-02" db="EMBL/GenBank/DDBJ databases">
        <authorList>
            <person name="Cohen D.B."/>
            <person name="Kent A.D."/>
        </authorList>
    </citation>
    <scope>NUCLEOTIDE SEQUENCE</scope>
</reference>
<feature type="region of interest" description="Disordered" evidence="1">
    <location>
        <begin position="1"/>
        <end position="92"/>
    </location>
</feature>